<keyword evidence="2" id="KW-1185">Reference proteome</keyword>
<proteinExistence type="predicted"/>
<protein>
    <submittedName>
        <fullName evidence="1">2734_t:CDS:1</fullName>
    </submittedName>
</protein>
<accession>A0ACA9RFG0</accession>
<sequence length="46" mass="5216">NKEASIFLNTAESFTTLKELQRWLKVSQHQEITNTAESFTTSTGIN</sequence>
<organism evidence="1 2">
    <name type="scientific">Racocetra persica</name>
    <dbReference type="NCBI Taxonomy" id="160502"/>
    <lineage>
        <taxon>Eukaryota</taxon>
        <taxon>Fungi</taxon>
        <taxon>Fungi incertae sedis</taxon>
        <taxon>Mucoromycota</taxon>
        <taxon>Glomeromycotina</taxon>
        <taxon>Glomeromycetes</taxon>
        <taxon>Diversisporales</taxon>
        <taxon>Gigasporaceae</taxon>
        <taxon>Racocetra</taxon>
    </lineage>
</organism>
<comment type="caution">
    <text evidence="1">The sequence shown here is derived from an EMBL/GenBank/DDBJ whole genome shotgun (WGS) entry which is preliminary data.</text>
</comment>
<name>A0ACA9RFG0_9GLOM</name>
<reference evidence="1" key="1">
    <citation type="submission" date="2021-06" db="EMBL/GenBank/DDBJ databases">
        <authorList>
            <person name="Kallberg Y."/>
            <person name="Tangrot J."/>
            <person name="Rosling A."/>
        </authorList>
    </citation>
    <scope>NUCLEOTIDE SEQUENCE</scope>
    <source>
        <strain evidence="1">MA461A</strain>
    </source>
</reference>
<evidence type="ECO:0000313" key="1">
    <source>
        <dbReference type="EMBL" id="CAG8789553.1"/>
    </source>
</evidence>
<evidence type="ECO:0000313" key="2">
    <source>
        <dbReference type="Proteomes" id="UP000789920"/>
    </source>
</evidence>
<feature type="non-terminal residue" evidence="1">
    <location>
        <position position="1"/>
    </location>
</feature>
<dbReference type="EMBL" id="CAJVQC010050810">
    <property type="protein sequence ID" value="CAG8789553.1"/>
    <property type="molecule type" value="Genomic_DNA"/>
</dbReference>
<dbReference type="Proteomes" id="UP000789920">
    <property type="component" value="Unassembled WGS sequence"/>
</dbReference>
<gene>
    <name evidence="1" type="ORF">RPERSI_LOCUS18906</name>
</gene>